<dbReference type="InterPro" id="IPR027417">
    <property type="entry name" value="P-loop_NTPase"/>
</dbReference>
<protein>
    <submittedName>
        <fullName evidence="2">DNA polymerase III subunit delta</fullName>
    </submittedName>
</protein>
<reference evidence="2 3" key="1">
    <citation type="submission" date="2020-05" db="EMBL/GenBank/DDBJ databases">
        <title>Draft genome sequence of Desulfovibrio psychrotolerans JS1T.</title>
        <authorList>
            <person name="Ueno A."/>
            <person name="Tamazawa S."/>
            <person name="Tamamura S."/>
            <person name="Murakami T."/>
            <person name="Kiyama T."/>
            <person name="Inomata H."/>
            <person name="Amano Y."/>
            <person name="Miyakawa K."/>
            <person name="Tamaki H."/>
            <person name="Naganuma T."/>
            <person name="Kaneko K."/>
        </authorList>
    </citation>
    <scope>NUCLEOTIDE SEQUENCE [LARGE SCALE GENOMIC DNA]</scope>
    <source>
        <strain evidence="2 3">JS1</strain>
    </source>
</reference>
<organism evidence="2 3">
    <name type="scientific">Desulfovibrio psychrotolerans</name>
    <dbReference type="NCBI Taxonomy" id="415242"/>
    <lineage>
        <taxon>Bacteria</taxon>
        <taxon>Pseudomonadati</taxon>
        <taxon>Thermodesulfobacteriota</taxon>
        <taxon>Desulfovibrionia</taxon>
        <taxon>Desulfovibrionales</taxon>
        <taxon>Desulfovibrionaceae</taxon>
        <taxon>Desulfovibrio</taxon>
    </lineage>
</organism>
<feature type="region of interest" description="Disordered" evidence="1">
    <location>
        <begin position="1"/>
        <end position="24"/>
    </location>
</feature>
<evidence type="ECO:0000256" key="1">
    <source>
        <dbReference type="SAM" id="MobiDB-lite"/>
    </source>
</evidence>
<gene>
    <name evidence="2" type="ORF">DSM19430T_11190</name>
</gene>
<dbReference type="RefSeq" id="WP_308483149.1">
    <property type="nucleotide sequence ID" value="NZ_BLVP01000006.1"/>
</dbReference>
<dbReference type="Gene3D" id="3.40.50.300">
    <property type="entry name" value="P-loop containing nucleotide triphosphate hydrolases"/>
    <property type="match status" value="1"/>
</dbReference>
<keyword evidence="3" id="KW-1185">Reference proteome</keyword>
<dbReference type="Proteomes" id="UP000503820">
    <property type="component" value="Unassembled WGS sequence"/>
</dbReference>
<comment type="caution">
    <text evidence="2">The sequence shown here is derived from an EMBL/GenBank/DDBJ whole genome shotgun (WGS) entry which is preliminary data.</text>
</comment>
<accession>A0A7J0BTH6</accession>
<dbReference type="Pfam" id="PF13177">
    <property type="entry name" value="DNA_pol3_delta2"/>
    <property type="match status" value="1"/>
</dbReference>
<name>A0A7J0BTH6_9BACT</name>
<dbReference type="AlphaFoldDB" id="A0A7J0BTH6"/>
<sequence>MVSQDGTAAPAASHTKTAATQSGGVRTDMTDILAPALASRQARVRGFLHRLTDSPPQVLLMEGGTADEREAMSLYWAALLNCTLPTQRPCLACTACAQMIARQHRDMFFLDGREGSIKIDNVRAVRAVLGEPPRDDGQRMVILAEAQALGNEAANALLKSLEEPRPGTSFVLLAPQRERLLPTLVSRSWVLTLAWPQPFPQHADQSDAMSSAASSDAGETESELAAVLTEWTDALARFAVEGTGWFQRTSSKGSLDNLLGQHIIARCQRELAAAIIGHPRSALARLLADMGPARQRKLDEVLAECQESLAFNVNPALVMDWLATRLTLLAPRQAR</sequence>
<evidence type="ECO:0000313" key="3">
    <source>
        <dbReference type="Proteomes" id="UP000503820"/>
    </source>
</evidence>
<dbReference type="SUPFAM" id="SSF52540">
    <property type="entry name" value="P-loop containing nucleoside triphosphate hydrolases"/>
    <property type="match status" value="1"/>
</dbReference>
<evidence type="ECO:0000313" key="2">
    <source>
        <dbReference type="EMBL" id="GFM36435.1"/>
    </source>
</evidence>
<proteinExistence type="predicted"/>
<dbReference type="EMBL" id="BLVP01000006">
    <property type="protein sequence ID" value="GFM36435.1"/>
    <property type="molecule type" value="Genomic_DNA"/>
</dbReference>
<feature type="compositionally biased region" description="Low complexity" evidence="1">
    <location>
        <begin position="7"/>
        <end position="20"/>
    </location>
</feature>